<dbReference type="Gene3D" id="3.30.420.10">
    <property type="entry name" value="Ribonuclease H-like superfamily/Ribonuclease H"/>
    <property type="match status" value="1"/>
</dbReference>
<feature type="non-terminal residue" evidence="1">
    <location>
        <position position="104"/>
    </location>
</feature>
<dbReference type="EMBL" id="MU153149">
    <property type="protein sequence ID" value="KAF9439926.1"/>
    <property type="molecule type" value="Genomic_DNA"/>
</dbReference>
<dbReference type="InterPro" id="IPR012337">
    <property type="entry name" value="RNaseH-like_sf"/>
</dbReference>
<comment type="caution">
    <text evidence="1">The sequence shown here is derived from an EMBL/GenBank/DDBJ whole genome shotgun (WGS) entry which is preliminary data.</text>
</comment>
<reference evidence="1" key="1">
    <citation type="submission" date="2020-11" db="EMBL/GenBank/DDBJ databases">
        <authorList>
            <consortium name="DOE Joint Genome Institute"/>
            <person name="Ahrendt S."/>
            <person name="Riley R."/>
            <person name="Andreopoulos W."/>
            <person name="Labutti K."/>
            <person name="Pangilinan J."/>
            <person name="Ruiz-Duenas F.J."/>
            <person name="Barrasa J.M."/>
            <person name="Sanchez-Garcia M."/>
            <person name="Camarero S."/>
            <person name="Miyauchi S."/>
            <person name="Serrano A."/>
            <person name="Linde D."/>
            <person name="Babiker R."/>
            <person name="Drula E."/>
            <person name="Ayuso-Fernandez I."/>
            <person name="Pacheco R."/>
            <person name="Padilla G."/>
            <person name="Ferreira P."/>
            <person name="Barriuso J."/>
            <person name="Kellner H."/>
            <person name="Castanera R."/>
            <person name="Alfaro M."/>
            <person name="Ramirez L."/>
            <person name="Pisabarro A.G."/>
            <person name="Kuo A."/>
            <person name="Tritt A."/>
            <person name="Lipzen A."/>
            <person name="He G."/>
            <person name="Yan M."/>
            <person name="Ng V."/>
            <person name="Cullen D."/>
            <person name="Martin F."/>
            <person name="Rosso M.-N."/>
            <person name="Henrissat B."/>
            <person name="Hibbett D."/>
            <person name="Martinez A.T."/>
            <person name="Grigoriev I.V."/>
        </authorList>
    </citation>
    <scope>NUCLEOTIDE SEQUENCE</scope>
    <source>
        <strain evidence="1">MF-IS2</strain>
    </source>
</reference>
<gene>
    <name evidence="1" type="ORF">P691DRAFT_618889</name>
</gene>
<evidence type="ECO:0000313" key="2">
    <source>
        <dbReference type="Proteomes" id="UP000807342"/>
    </source>
</evidence>
<dbReference type="InterPro" id="IPR036397">
    <property type="entry name" value="RNaseH_sf"/>
</dbReference>
<protein>
    <submittedName>
        <fullName evidence="1">Uncharacterized protein</fullName>
    </submittedName>
</protein>
<name>A0A9P6BUG6_9AGAR</name>
<dbReference type="OrthoDB" id="3249498at2759"/>
<dbReference type="GO" id="GO:0003676">
    <property type="term" value="F:nucleic acid binding"/>
    <property type="evidence" value="ECO:0007669"/>
    <property type="project" value="InterPro"/>
</dbReference>
<evidence type="ECO:0000313" key="1">
    <source>
        <dbReference type="EMBL" id="KAF9439926.1"/>
    </source>
</evidence>
<proteinExistence type="predicted"/>
<keyword evidence="2" id="KW-1185">Reference proteome</keyword>
<dbReference type="AlphaFoldDB" id="A0A9P6BUG6"/>
<organism evidence="1 2">
    <name type="scientific">Macrolepiota fuliginosa MF-IS2</name>
    <dbReference type="NCBI Taxonomy" id="1400762"/>
    <lineage>
        <taxon>Eukaryota</taxon>
        <taxon>Fungi</taxon>
        <taxon>Dikarya</taxon>
        <taxon>Basidiomycota</taxon>
        <taxon>Agaricomycotina</taxon>
        <taxon>Agaricomycetes</taxon>
        <taxon>Agaricomycetidae</taxon>
        <taxon>Agaricales</taxon>
        <taxon>Agaricineae</taxon>
        <taxon>Agaricaceae</taxon>
        <taxon>Macrolepiota</taxon>
    </lineage>
</organism>
<dbReference type="Proteomes" id="UP000807342">
    <property type="component" value="Unassembled WGS sequence"/>
</dbReference>
<accession>A0A9P6BUG6</accession>
<feature type="non-terminal residue" evidence="1">
    <location>
        <position position="1"/>
    </location>
</feature>
<sequence length="104" mass="11545">IHYQEHLAVVATILNSKGLPPRSKILIHTDSMMVAGMFNTLATKPVYNPLLKLVADFLLEFKHDLHVIHVHGEDNGVADALSHRDISQALWLAPGLIIHMTQPP</sequence>
<dbReference type="SUPFAM" id="SSF53098">
    <property type="entry name" value="Ribonuclease H-like"/>
    <property type="match status" value="1"/>
</dbReference>